<gene>
    <name evidence="3" type="ORF">BWQ96_04218</name>
</gene>
<dbReference type="Gene3D" id="1.25.40.10">
    <property type="entry name" value="Tetratricopeptide repeat domain"/>
    <property type="match status" value="2"/>
</dbReference>
<dbReference type="AlphaFoldDB" id="A0A2V3IVD2"/>
<reference evidence="3 4" key="1">
    <citation type="journal article" date="2018" name="Mol. Biol. Evol.">
        <title>Analysis of the draft genome of the red seaweed Gracilariopsis chorda provides insights into genome size evolution in Rhodophyta.</title>
        <authorList>
            <person name="Lee J."/>
            <person name="Yang E.C."/>
            <person name="Graf L."/>
            <person name="Yang J.H."/>
            <person name="Qiu H."/>
            <person name="Zel Zion U."/>
            <person name="Chan C.X."/>
            <person name="Stephens T.G."/>
            <person name="Weber A.P.M."/>
            <person name="Boo G.H."/>
            <person name="Boo S.M."/>
            <person name="Kim K.M."/>
            <person name="Shin Y."/>
            <person name="Jung M."/>
            <person name="Lee S.J."/>
            <person name="Yim H.S."/>
            <person name="Lee J.H."/>
            <person name="Bhattacharya D."/>
            <person name="Yoon H.S."/>
        </authorList>
    </citation>
    <scope>NUCLEOTIDE SEQUENCE [LARGE SCALE GENOMIC DNA]</scope>
    <source>
        <strain evidence="3 4">SKKU-2015</strain>
        <tissue evidence="3">Whole body</tissue>
    </source>
</reference>
<dbReference type="Pfam" id="PF14559">
    <property type="entry name" value="TPR_19"/>
    <property type="match status" value="2"/>
</dbReference>
<dbReference type="SMART" id="SM00386">
    <property type="entry name" value="HAT"/>
    <property type="match status" value="9"/>
</dbReference>
<dbReference type="PROSITE" id="PS50005">
    <property type="entry name" value="TPR"/>
    <property type="match status" value="2"/>
</dbReference>
<dbReference type="GO" id="GO:0003729">
    <property type="term" value="F:mRNA binding"/>
    <property type="evidence" value="ECO:0007669"/>
    <property type="project" value="InterPro"/>
</dbReference>
<feature type="region of interest" description="Disordered" evidence="2">
    <location>
        <begin position="468"/>
        <end position="505"/>
    </location>
</feature>
<dbReference type="STRING" id="448386.A0A2V3IVD2"/>
<comment type="caution">
    <text evidence="3">The sequence shown here is derived from an EMBL/GenBank/DDBJ whole genome shotgun (WGS) entry which is preliminary data.</text>
</comment>
<feature type="repeat" description="TPR" evidence="1">
    <location>
        <begin position="187"/>
        <end position="220"/>
    </location>
</feature>
<dbReference type="SMART" id="SM00028">
    <property type="entry name" value="TPR"/>
    <property type="match status" value="9"/>
</dbReference>
<dbReference type="PANTHER" id="PTHR44917">
    <property type="entry name" value="PROTEIN HIGH CHLOROPHYLL FLUORESCENT 107"/>
    <property type="match status" value="1"/>
</dbReference>
<dbReference type="InterPro" id="IPR011990">
    <property type="entry name" value="TPR-like_helical_dom_sf"/>
</dbReference>
<keyword evidence="4" id="KW-1185">Reference proteome</keyword>
<dbReference type="EMBL" id="NBIV01000046">
    <property type="protein sequence ID" value="PXF46043.1"/>
    <property type="molecule type" value="Genomic_DNA"/>
</dbReference>
<dbReference type="GO" id="GO:0006397">
    <property type="term" value="P:mRNA processing"/>
    <property type="evidence" value="ECO:0007669"/>
    <property type="project" value="InterPro"/>
</dbReference>
<dbReference type="InterPro" id="IPR044624">
    <property type="entry name" value="Mbb1-like"/>
</dbReference>
<sequence>MDAPPSSLPPQPLPLQLDLLNYHARRASRHAPDRAAALFQRALCINSADGRAWLGLARLQIAAGKPDAARETFRAAMRACPKNAHLLQAWGVLEQRQHAPTRARGLFRAAVRAHPSHAPSWVALALWYQRHAHDLTTARECLQRATEAQPHNYYAWQVWAQLESSVGNISKARHFFAQSLNVNARNAATYVAWACFEAAQNNLDMAVRMFEKAHKVSPRNVRAYVAHAAVAERAGSRKRAKELLTTALSIRPDQPGPRQMMALLQFREGRIQDARDHFRGALEVDRTHGATWHAWACVELSCGNVQRARELFQEAIWATPQSEHAVRTWHAWASLEMQERQFSAARRYFAHAMEIDSNSVPILNGMAKLEAMTGDMSRARQLLEQSIRLKPNLKSTWKLYEDLELAYGSVYRAQLVYERCVVFMRQVGERLVVSEALPGDFKAGGMWIDALELSPSESAFDKIDEKDDRGAKLGFGGKKSNSSVRRKSSHMRGLLPKPVMRDPAA</sequence>
<proteinExistence type="predicted"/>
<organism evidence="3 4">
    <name type="scientific">Gracilariopsis chorda</name>
    <dbReference type="NCBI Taxonomy" id="448386"/>
    <lineage>
        <taxon>Eukaryota</taxon>
        <taxon>Rhodophyta</taxon>
        <taxon>Florideophyceae</taxon>
        <taxon>Rhodymeniophycidae</taxon>
        <taxon>Gracilariales</taxon>
        <taxon>Gracilariaceae</taxon>
        <taxon>Gracilariopsis</taxon>
    </lineage>
</organism>
<evidence type="ECO:0000313" key="3">
    <source>
        <dbReference type="EMBL" id="PXF46043.1"/>
    </source>
</evidence>
<dbReference type="PANTHER" id="PTHR44917:SF1">
    <property type="entry name" value="PROTEIN HIGH CHLOROPHYLL FLUORESCENT 107"/>
    <property type="match status" value="1"/>
</dbReference>
<dbReference type="InterPro" id="IPR003107">
    <property type="entry name" value="HAT"/>
</dbReference>
<dbReference type="SUPFAM" id="SSF81901">
    <property type="entry name" value="HCP-like"/>
    <property type="match status" value="1"/>
</dbReference>
<evidence type="ECO:0000256" key="2">
    <source>
        <dbReference type="SAM" id="MobiDB-lite"/>
    </source>
</evidence>
<accession>A0A2V3IVD2</accession>
<dbReference type="Proteomes" id="UP000247409">
    <property type="component" value="Unassembled WGS sequence"/>
</dbReference>
<name>A0A2V3IVD2_9FLOR</name>
<dbReference type="OrthoDB" id="541719at2759"/>
<evidence type="ECO:0000256" key="1">
    <source>
        <dbReference type="PROSITE-ProRule" id="PRU00339"/>
    </source>
</evidence>
<protein>
    <submittedName>
        <fullName evidence="3">Uncharacterized protein</fullName>
    </submittedName>
</protein>
<dbReference type="SUPFAM" id="SSF48452">
    <property type="entry name" value="TPR-like"/>
    <property type="match status" value="1"/>
</dbReference>
<feature type="repeat" description="TPR" evidence="1">
    <location>
        <begin position="50"/>
        <end position="83"/>
    </location>
</feature>
<evidence type="ECO:0000313" key="4">
    <source>
        <dbReference type="Proteomes" id="UP000247409"/>
    </source>
</evidence>
<dbReference type="InterPro" id="IPR019734">
    <property type="entry name" value="TPR_rpt"/>
</dbReference>
<keyword evidence="1" id="KW-0802">TPR repeat</keyword>